<keyword evidence="2" id="KW-1185">Reference proteome</keyword>
<protein>
    <submittedName>
        <fullName evidence="1">Uncharacterized protein</fullName>
    </submittedName>
</protein>
<accession>A0A2R3ISN7</accession>
<gene>
    <name evidence="1" type="ORF">CSB93_0725</name>
</gene>
<dbReference type="Proteomes" id="UP000238390">
    <property type="component" value="Chromosome"/>
</dbReference>
<proteinExistence type="predicted"/>
<name>A0A2R3ISN7_9PSED</name>
<organism evidence="1 2">
    <name type="scientific">Pseudomonas paraeruginosa</name>
    <dbReference type="NCBI Taxonomy" id="2994495"/>
    <lineage>
        <taxon>Bacteria</taxon>
        <taxon>Pseudomonadati</taxon>
        <taxon>Pseudomonadota</taxon>
        <taxon>Gammaproteobacteria</taxon>
        <taxon>Pseudomonadales</taxon>
        <taxon>Pseudomonadaceae</taxon>
        <taxon>Pseudomonas</taxon>
    </lineage>
</organism>
<evidence type="ECO:0000313" key="2">
    <source>
        <dbReference type="Proteomes" id="UP000238390"/>
    </source>
</evidence>
<reference evidence="1 2" key="1">
    <citation type="submission" date="2018-02" db="EMBL/GenBank/DDBJ databases">
        <title>FDA/CDC Antimicrobial Resistant Isolate Bank Genome Sequencing.</title>
        <authorList>
            <person name="Benahmed F.H."/>
            <person name="Lutgring J.D."/>
            <person name="Yoo B."/>
            <person name="Machado M."/>
            <person name="Brown A."/>
            <person name="McAllister G."/>
            <person name="Perry A."/>
            <person name="Halpin A.L."/>
            <person name="Vavikolanu K."/>
            <person name="Ott S."/>
            <person name="Zhao X."/>
            <person name="Tallon L.J."/>
            <person name="Sadzewicz L."/>
            <person name="Aluvathingal J."/>
            <person name="Nadendla S."/>
            <person name="Voskania-kordi A."/>
            <person name="Simonyan V."/>
            <person name="Patel J."/>
            <person name="Shawar R.M."/>
        </authorList>
    </citation>
    <scope>NUCLEOTIDE SEQUENCE [LARGE SCALE GENOMIC DNA]</scope>
    <source>
        <strain evidence="1 2">AR_0356</strain>
    </source>
</reference>
<sequence>MKIVIDTPYVTVNEFIRRSGQSDKAVRREIEKGNYIIRPKENESLKTAVLINMIHLAMEAAEQAERVRAEKKTKPQAAQR</sequence>
<dbReference type="EMBL" id="CP027169">
    <property type="protein sequence ID" value="AVK04910.1"/>
    <property type="molecule type" value="Genomic_DNA"/>
</dbReference>
<dbReference type="AlphaFoldDB" id="A0A2R3ISN7"/>
<dbReference type="RefSeq" id="WP_034029383.1">
    <property type="nucleotide sequence ID" value="NZ_CP027169.1"/>
</dbReference>
<evidence type="ECO:0000313" key="1">
    <source>
        <dbReference type="EMBL" id="AVK04910.1"/>
    </source>
</evidence>